<feature type="binding site" evidence="15">
    <location>
        <begin position="32"/>
        <end position="36"/>
    </location>
    <ligand>
        <name>GTP</name>
        <dbReference type="ChEBI" id="CHEBI:37565"/>
        <label>1</label>
    </ligand>
</feature>
<evidence type="ECO:0000256" key="4">
    <source>
        <dbReference type="ARBA" id="ARBA00022475"/>
    </source>
</evidence>
<dbReference type="Proteomes" id="UP000268059">
    <property type="component" value="Chromosome"/>
</dbReference>
<dbReference type="KEGG" id="ebm:SG0102_01270"/>
<dbReference type="InterPro" id="IPR003373">
    <property type="entry name" value="Fe2_transport_prot-B"/>
</dbReference>
<evidence type="ECO:0000256" key="17">
    <source>
        <dbReference type="RuleBase" id="RU362098"/>
    </source>
</evidence>
<feature type="transmembrane region" description="Helical" evidence="17">
    <location>
        <begin position="663"/>
        <end position="688"/>
    </location>
</feature>
<dbReference type="Pfam" id="PF02421">
    <property type="entry name" value="FeoB_N"/>
    <property type="match status" value="1"/>
</dbReference>
<keyword evidence="13 17" id="KW-0472">Membrane</keyword>
<dbReference type="Pfam" id="PF07670">
    <property type="entry name" value="Gate"/>
    <property type="match status" value="2"/>
</dbReference>
<feature type="transmembrane region" description="Helical" evidence="17">
    <location>
        <begin position="280"/>
        <end position="297"/>
    </location>
</feature>
<dbReference type="AlphaFoldDB" id="A0A3G9JJM0"/>
<feature type="transmembrane region" description="Helical" evidence="17">
    <location>
        <begin position="597"/>
        <end position="617"/>
    </location>
</feature>
<evidence type="ECO:0000256" key="10">
    <source>
        <dbReference type="ARBA" id="ARBA00023004"/>
    </source>
</evidence>
<keyword evidence="16" id="KW-0460">Magnesium</keyword>
<feature type="transmembrane region" description="Helical" evidence="17">
    <location>
        <begin position="452"/>
        <end position="472"/>
    </location>
</feature>
<dbReference type="Gene3D" id="1.10.287.1770">
    <property type="match status" value="1"/>
</dbReference>
<feature type="domain" description="FeoB-type G" evidence="18">
    <location>
        <begin position="1"/>
        <end position="161"/>
    </location>
</feature>
<dbReference type="FunFam" id="3.40.50.300:FF:000426">
    <property type="entry name" value="Ferrous iron transport protein B"/>
    <property type="match status" value="1"/>
</dbReference>
<evidence type="ECO:0000256" key="16">
    <source>
        <dbReference type="PIRSR" id="PIRSR603373-2"/>
    </source>
</evidence>
<evidence type="ECO:0000256" key="9">
    <source>
        <dbReference type="ARBA" id="ARBA00022989"/>
    </source>
</evidence>
<evidence type="ECO:0000256" key="11">
    <source>
        <dbReference type="ARBA" id="ARBA00023065"/>
    </source>
</evidence>
<keyword evidence="10 17" id="KW-0408">Iron</keyword>
<dbReference type="RefSeq" id="WP_125118163.1">
    <property type="nucleotide sequence ID" value="NZ_AP019309.1"/>
</dbReference>
<evidence type="ECO:0000256" key="15">
    <source>
        <dbReference type="PIRSR" id="PIRSR603373-1"/>
    </source>
</evidence>
<evidence type="ECO:0000256" key="12">
    <source>
        <dbReference type="ARBA" id="ARBA00023134"/>
    </source>
</evidence>
<dbReference type="Gene3D" id="3.40.50.300">
    <property type="entry name" value="P-loop containing nucleotide triphosphate hydrolases"/>
    <property type="match status" value="1"/>
</dbReference>
<keyword evidence="11" id="KW-0406">Ion transport</keyword>
<feature type="transmembrane region" description="Helical" evidence="17">
    <location>
        <begin position="637"/>
        <end position="657"/>
    </location>
</feature>
<dbReference type="NCBIfam" id="TIGR00437">
    <property type="entry name" value="feoB"/>
    <property type="match status" value="1"/>
</dbReference>
<keyword evidence="5 17" id="KW-0410">Iron transport</keyword>
<feature type="binding site" evidence="15">
    <location>
        <begin position="112"/>
        <end position="115"/>
    </location>
    <ligand>
        <name>GTP</name>
        <dbReference type="ChEBI" id="CHEBI:37565"/>
        <label>1</label>
    </ligand>
</feature>
<evidence type="ECO:0000256" key="7">
    <source>
        <dbReference type="ARBA" id="ARBA00022692"/>
    </source>
</evidence>
<dbReference type="SUPFAM" id="SSF52540">
    <property type="entry name" value="P-loop containing nucleoside triphosphate hydrolases"/>
    <property type="match status" value="1"/>
</dbReference>
<evidence type="ECO:0000259" key="18">
    <source>
        <dbReference type="PROSITE" id="PS51711"/>
    </source>
</evidence>
<comment type="similarity">
    <text evidence="17">Belongs to the TRAFAC class TrmE-Era-EngA-EngB-Septin-like GTPase superfamily. FeoB GTPase (TC 9.A.8) family.</text>
</comment>
<dbReference type="InterPro" id="IPR011640">
    <property type="entry name" value="Fe2_transport_prot_B_C"/>
</dbReference>
<dbReference type="GO" id="GO:0046872">
    <property type="term" value="F:metal ion binding"/>
    <property type="evidence" value="ECO:0007669"/>
    <property type="project" value="UniProtKB-KW"/>
</dbReference>
<evidence type="ECO:0000256" key="3">
    <source>
        <dbReference type="ARBA" id="ARBA00022448"/>
    </source>
</evidence>
<comment type="function">
    <text evidence="1 17">Probable transporter of a GTP-driven Fe(2+) uptake system.</text>
</comment>
<feature type="transmembrane region" description="Helical" evidence="17">
    <location>
        <begin position="342"/>
        <end position="367"/>
    </location>
</feature>
<dbReference type="PANTHER" id="PTHR43185">
    <property type="entry name" value="FERROUS IRON TRANSPORT PROTEIN B"/>
    <property type="match status" value="1"/>
</dbReference>
<feature type="transmembrane region" description="Helical" evidence="17">
    <location>
        <begin position="511"/>
        <end position="530"/>
    </location>
</feature>
<feature type="binding site" evidence="16">
    <location>
        <position position="22"/>
    </location>
    <ligand>
        <name>Mg(2+)</name>
        <dbReference type="ChEBI" id="CHEBI:18420"/>
        <label>1</label>
    </ligand>
</feature>
<keyword evidence="9 17" id="KW-1133">Transmembrane helix</keyword>
<dbReference type="Pfam" id="PF07664">
    <property type="entry name" value="FeoB_C"/>
    <property type="match status" value="1"/>
</dbReference>
<keyword evidence="6" id="KW-0997">Cell inner membrane</keyword>
<evidence type="ECO:0000256" key="13">
    <source>
        <dbReference type="ARBA" id="ARBA00023136"/>
    </source>
</evidence>
<feature type="binding site" evidence="16">
    <location>
        <position position="21"/>
    </location>
    <ligand>
        <name>Mg(2+)</name>
        <dbReference type="ChEBI" id="CHEBI:18420"/>
        <label>2</label>
    </ligand>
</feature>
<keyword evidence="20" id="KW-1185">Reference proteome</keyword>
<name>A0A3G9JJM0_9FIRM</name>
<protein>
    <recommendedName>
        <fullName evidence="14 17">Ferrous iron transport protein B</fullName>
    </recommendedName>
</protein>
<keyword evidence="8 15" id="KW-0547">Nucleotide-binding</keyword>
<organism evidence="19 20">
    <name type="scientific">Intestinibaculum porci</name>
    <dbReference type="NCBI Taxonomy" id="2487118"/>
    <lineage>
        <taxon>Bacteria</taxon>
        <taxon>Bacillati</taxon>
        <taxon>Bacillota</taxon>
        <taxon>Erysipelotrichia</taxon>
        <taxon>Erysipelotrichales</taxon>
        <taxon>Erysipelotrichaceae</taxon>
        <taxon>Intestinibaculum</taxon>
    </lineage>
</organism>
<dbReference type="CDD" id="cd01879">
    <property type="entry name" value="FeoB"/>
    <property type="match status" value="1"/>
</dbReference>
<dbReference type="InterPro" id="IPR027417">
    <property type="entry name" value="P-loop_NTPase"/>
</dbReference>
<evidence type="ECO:0000256" key="14">
    <source>
        <dbReference type="NCBIfam" id="TIGR00437"/>
    </source>
</evidence>
<keyword evidence="3 17" id="KW-0813">Transport</keyword>
<dbReference type="PANTHER" id="PTHR43185:SF1">
    <property type="entry name" value="FE(2+) TRANSPORTER FEOB"/>
    <property type="match status" value="1"/>
</dbReference>
<dbReference type="EMBL" id="AP019309">
    <property type="protein sequence ID" value="BBH25193.1"/>
    <property type="molecule type" value="Genomic_DNA"/>
</dbReference>
<comment type="subcellular location">
    <subcellularLocation>
        <location evidence="2">Cell inner membrane</location>
        <topology evidence="2">Multi-pass membrane protein</topology>
    </subcellularLocation>
    <subcellularLocation>
        <location evidence="17">Cell membrane</location>
        <topology evidence="17">Multi-pass membrane protein</topology>
    </subcellularLocation>
</comment>
<dbReference type="InterPro" id="IPR011642">
    <property type="entry name" value="Gate_dom"/>
</dbReference>
<evidence type="ECO:0000256" key="6">
    <source>
        <dbReference type="ARBA" id="ARBA00022519"/>
    </source>
</evidence>
<evidence type="ECO:0000256" key="1">
    <source>
        <dbReference type="ARBA" id="ARBA00003926"/>
    </source>
</evidence>
<feature type="transmembrane region" description="Helical" evidence="17">
    <location>
        <begin position="387"/>
        <end position="410"/>
    </location>
</feature>
<gene>
    <name evidence="19" type="primary">feoB1</name>
    <name evidence="19" type="ORF">SG0102_01270</name>
</gene>
<evidence type="ECO:0000313" key="20">
    <source>
        <dbReference type="Proteomes" id="UP000268059"/>
    </source>
</evidence>
<dbReference type="InterPro" id="IPR041069">
    <property type="entry name" value="FeoB_Cyto"/>
</dbReference>
<evidence type="ECO:0000256" key="8">
    <source>
        <dbReference type="ARBA" id="ARBA00022741"/>
    </source>
</evidence>
<feature type="binding site" evidence="16">
    <location>
        <position position="18"/>
    </location>
    <ligand>
        <name>Mg(2+)</name>
        <dbReference type="ChEBI" id="CHEBI:18420"/>
        <label>2</label>
    </ligand>
</feature>
<evidence type="ECO:0000313" key="19">
    <source>
        <dbReference type="EMBL" id="BBH25193.1"/>
    </source>
</evidence>
<dbReference type="InterPro" id="IPR050860">
    <property type="entry name" value="FeoB_GTPase"/>
</dbReference>
<dbReference type="PROSITE" id="PS51711">
    <property type="entry name" value="G_FEOB"/>
    <property type="match status" value="1"/>
</dbReference>
<accession>A0A3G9JJM0</accession>
<proteinExistence type="inferred from homology"/>
<sequence length="703" mass="77414">MKIALAGNPNSGKTTLFNDLTGSAQYVGNWPGVTVEKKDGKLKGHNDVTIQDLPGIYSLSPYTLEEVVSRRYLVNDQPDAIINIIDGTNIERNLYLTTQLLELGLPMVVAVNMLDLIEKNGDQIDLKGLEKRLGCKVVAISALKGRGSHDLAALAISEAKKKHVPARPDVFEDDTLNVIKEIEKALSGQIDERMVKWFAVKVFERDEKVIEENSLQSIYAQFKDSIQNVEKAEDDDAESIITAQRYSFIAQVVDENYHSARAHGTLTLSDKIDKIVTNRILALPIFAVIIFVMYYISVTTVGTWMTDWTNDVLFGEIVPNALTALCQNLHVASWLQHLLIDGIVGGVGTVLGFVPQILLVFLFLAILEDCGYMSRVAFIMDRILRKFGLSGKSFIPILIGSGCGVPAIMATRTIENVEDRRMTIMLATFIPCAAKTELIAMVSSVFFHGSAWVATSMYFLGILIIVLSGIALKKTRWFNSETAPFVMELPAYHLPQPKTVLLRVVERGKHFIVKAGTIIFAVSVIVWFLMSYTWSFQYIDPESAQISHSILRSIGELIAPIFAPLGFGNWQGGVSVLVALSAKELSASTVQVLAGKAGVASIFTAMGGFSYMLLNLFNPPCIAAMSTIMREMDTKFWGYFAIGYQLVLGYVVAFIGYQLGTWLFFGGSFTAMTLIALLILALAIFMVVRPGYKGKVNTQTVTA</sequence>
<dbReference type="OrthoDB" id="9809127at2"/>
<evidence type="ECO:0000256" key="2">
    <source>
        <dbReference type="ARBA" id="ARBA00004429"/>
    </source>
</evidence>
<feature type="binding site" evidence="15">
    <location>
        <begin position="7"/>
        <end position="14"/>
    </location>
    <ligand>
        <name>GTP</name>
        <dbReference type="ChEBI" id="CHEBI:37565"/>
        <label>1</label>
    </ligand>
</feature>
<keyword evidence="7 17" id="KW-0812">Transmembrane</keyword>
<reference evidence="19 20" key="1">
    <citation type="submission" date="2018-11" db="EMBL/GenBank/DDBJ databases">
        <title>Novel Erysipelotrichaceae bacterium isolated from small intestine of a swine.</title>
        <authorList>
            <person name="Kim J.S."/>
            <person name="Choe H."/>
            <person name="Lee Y.R."/>
            <person name="Kim K.M."/>
            <person name="Park D.S."/>
        </authorList>
    </citation>
    <scope>NUCLEOTIDE SEQUENCE [LARGE SCALE GENOMIC DNA]</scope>
    <source>
        <strain evidence="19 20">SG0102</strain>
    </source>
</reference>
<dbReference type="GO" id="GO:0005525">
    <property type="term" value="F:GTP binding"/>
    <property type="evidence" value="ECO:0007669"/>
    <property type="project" value="UniProtKB-KW"/>
</dbReference>
<evidence type="ECO:0000256" key="5">
    <source>
        <dbReference type="ARBA" id="ARBA00022496"/>
    </source>
</evidence>
<keyword evidence="12 15" id="KW-0342">GTP-binding</keyword>
<feature type="binding site" evidence="15">
    <location>
        <begin position="52"/>
        <end position="55"/>
    </location>
    <ligand>
        <name>GTP</name>
        <dbReference type="ChEBI" id="CHEBI:37565"/>
        <label>1</label>
    </ligand>
</feature>
<dbReference type="InterPro" id="IPR030389">
    <property type="entry name" value="G_FEOB_dom"/>
</dbReference>
<keyword evidence="4" id="KW-1003">Cell membrane</keyword>
<dbReference type="GO" id="GO:0005886">
    <property type="term" value="C:plasma membrane"/>
    <property type="evidence" value="ECO:0007669"/>
    <property type="project" value="UniProtKB-SubCell"/>
</dbReference>
<dbReference type="InParanoid" id="A0A3G9JJM0"/>
<dbReference type="Pfam" id="PF17910">
    <property type="entry name" value="FeoB_Cyto"/>
    <property type="match status" value="1"/>
</dbReference>
<dbReference type="GO" id="GO:0015093">
    <property type="term" value="F:ferrous iron transmembrane transporter activity"/>
    <property type="evidence" value="ECO:0007669"/>
    <property type="project" value="UniProtKB-UniRule"/>
</dbReference>
<keyword evidence="16" id="KW-0479">Metal-binding</keyword>